<name>J4GII6_9APHY</name>
<dbReference type="AlphaFoldDB" id="J4GII6"/>
<accession>J4GII6</accession>
<gene>
    <name evidence="2" type="ORF">FIBRA_08925</name>
</gene>
<dbReference type="EMBL" id="HE797428">
    <property type="protein sequence ID" value="CCM06643.1"/>
    <property type="molecule type" value="Genomic_DNA"/>
</dbReference>
<organism evidence="2 3">
    <name type="scientific">Fibroporia radiculosa</name>
    <dbReference type="NCBI Taxonomy" id="599839"/>
    <lineage>
        <taxon>Eukaryota</taxon>
        <taxon>Fungi</taxon>
        <taxon>Dikarya</taxon>
        <taxon>Basidiomycota</taxon>
        <taxon>Agaricomycotina</taxon>
        <taxon>Agaricomycetes</taxon>
        <taxon>Polyporales</taxon>
        <taxon>Fibroporiaceae</taxon>
        <taxon>Fibroporia</taxon>
    </lineage>
</organism>
<dbReference type="InParanoid" id="J4GII6"/>
<evidence type="ECO:0000256" key="1">
    <source>
        <dbReference type="SAM" id="MobiDB-lite"/>
    </source>
</evidence>
<dbReference type="RefSeq" id="XP_012185926.1">
    <property type="nucleotide sequence ID" value="XM_012330536.1"/>
</dbReference>
<protein>
    <submittedName>
        <fullName evidence="2">Uncharacterized protein</fullName>
    </submittedName>
</protein>
<feature type="compositionally biased region" description="Gly residues" evidence="1">
    <location>
        <begin position="405"/>
        <end position="420"/>
    </location>
</feature>
<feature type="region of interest" description="Disordered" evidence="1">
    <location>
        <begin position="1"/>
        <end position="22"/>
    </location>
</feature>
<dbReference type="HOGENOM" id="CLU_653893_0_0_1"/>
<dbReference type="Proteomes" id="UP000006352">
    <property type="component" value="Unassembled WGS sequence"/>
</dbReference>
<reference evidence="2 3" key="1">
    <citation type="journal article" date="2012" name="Appl. Environ. Microbiol.">
        <title>Short-read sequencing for genomic analysis of the brown rot fungus Fibroporia radiculosa.</title>
        <authorList>
            <person name="Tang J.D."/>
            <person name="Perkins A.D."/>
            <person name="Sonstegard T.S."/>
            <person name="Schroeder S.G."/>
            <person name="Burgess S.C."/>
            <person name="Diehl S.V."/>
        </authorList>
    </citation>
    <scope>NUCLEOTIDE SEQUENCE [LARGE SCALE GENOMIC DNA]</scope>
    <source>
        <strain evidence="2 3">TFFH 294</strain>
    </source>
</reference>
<evidence type="ECO:0000313" key="2">
    <source>
        <dbReference type="EMBL" id="CCM06643.1"/>
    </source>
</evidence>
<dbReference type="GeneID" id="24101543"/>
<feature type="compositionally biased region" description="Polar residues" evidence="1">
    <location>
        <begin position="1"/>
        <end position="10"/>
    </location>
</feature>
<feature type="region of interest" description="Disordered" evidence="1">
    <location>
        <begin position="318"/>
        <end position="420"/>
    </location>
</feature>
<evidence type="ECO:0000313" key="3">
    <source>
        <dbReference type="Proteomes" id="UP000006352"/>
    </source>
</evidence>
<sequence>MPNAAPTQKASDAAAHSESSQQAVSLSHFRLPSYRSSYLERFHPYVRTRARRKVDLMQTVDYRYDHGVPYRPSFALSVVEEEDEEVVNNLAALVPAAEGQESVQRHNKLRRLGIVELVIVRSGAGDASQVPQVLKLWFNDEDVDHLEETNPVRLFLLFAGRLMCSSYLVAFAEYGWILVLSTFVCVSPAAPEEDFAGRLRADSQMTPMRAGDLKPASPIAHTLFSYHDIPRTPAPPLIPAPAADPMALFGSSKSSGASEDPDVRQMEKLVQNEARADQKSVDHAIKDLKKADKTHGKSVKSAEKAQHALEKAVKKEHDTAKALNKAQHQHDTALADQKNASQTVELKQQHRTRLEQDAHARRASVEEVQQRKASNDATRESKLAQVHERVAQRAGSLDTTNGSPAGAGAGGESGDGAGRL</sequence>
<keyword evidence="3" id="KW-1185">Reference proteome</keyword>
<feature type="compositionally biased region" description="Basic and acidic residues" evidence="1">
    <location>
        <begin position="352"/>
        <end position="391"/>
    </location>
</feature>
<proteinExistence type="predicted"/>
<dbReference type="OrthoDB" id="3364747at2759"/>